<reference evidence="2 3" key="1">
    <citation type="submission" date="2011-02" db="EMBL/GenBank/DDBJ databases">
        <title>The Genome Sequence of Sphaeroforma arctica JP610.</title>
        <authorList>
            <consortium name="The Broad Institute Genome Sequencing Platform"/>
            <person name="Russ C."/>
            <person name="Cuomo C."/>
            <person name="Young S.K."/>
            <person name="Zeng Q."/>
            <person name="Gargeya S."/>
            <person name="Alvarado L."/>
            <person name="Berlin A."/>
            <person name="Chapman S.B."/>
            <person name="Chen Z."/>
            <person name="Freedman E."/>
            <person name="Gellesch M."/>
            <person name="Goldberg J."/>
            <person name="Griggs A."/>
            <person name="Gujja S."/>
            <person name="Heilman E."/>
            <person name="Heiman D."/>
            <person name="Howarth C."/>
            <person name="Mehta T."/>
            <person name="Neiman D."/>
            <person name="Pearson M."/>
            <person name="Roberts A."/>
            <person name="Saif S."/>
            <person name="Shea T."/>
            <person name="Shenoy N."/>
            <person name="Sisk P."/>
            <person name="Stolte C."/>
            <person name="Sykes S."/>
            <person name="White J."/>
            <person name="Yandava C."/>
            <person name="Burger G."/>
            <person name="Gray M.W."/>
            <person name="Holland P.W.H."/>
            <person name="King N."/>
            <person name="Lang F.B.F."/>
            <person name="Roger A.J."/>
            <person name="Ruiz-Trillo I."/>
            <person name="Haas B."/>
            <person name="Nusbaum C."/>
            <person name="Birren B."/>
        </authorList>
    </citation>
    <scope>NUCLEOTIDE SEQUENCE [LARGE SCALE GENOMIC DNA]</scope>
    <source>
        <strain evidence="2 3">JP610</strain>
    </source>
</reference>
<sequence>IGRVSSITLGKLARPHPRRSALGSSSQAFVSKDDYGMIADFDEYLSKGDHKLPPRRRSS</sequence>
<dbReference type="Proteomes" id="UP000054560">
    <property type="component" value="Unassembled WGS sequence"/>
</dbReference>
<protein>
    <submittedName>
        <fullName evidence="2">Uncharacterized protein</fullName>
    </submittedName>
</protein>
<gene>
    <name evidence="2" type="ORF">SARC_14694</name>
</gene>
<evidence type="ECO:0000256" key="1">
    <source>
        <dbReference type="SAM" id="MobiDB-lite"/>
    </source>
</evidence>
<evidence type="ECO:0000313" key="2">
    <source>
        <dbReference type="EMBL" id="KNC72748.1"/>
    </source>
</evidence>
<feature type="non-terminal residue" evidence="2">
    <location>
        <position position="59"/>
    </location>
</feature>
<dbReference type="EMBL" id="KQ246562">
    <property type="protein sequence ID" value="KNC72748.1"/>
    <property type="molecule type" value="Genomic_DNA"/>
</dbReference>
<name>A0A0L0F9F8_9EUKA</name>
<dbReference type="RefSeq" id="XP_014146650.1">
    <property type="nucleotide sequence ID" value="XM_014291175.1"/>
</dbReference>
<evidence type="ECO:0000313" key="3">
    <source>
        <dbReference type="Proteomes" id="UP000054560"/>
    </source>
</evidence>
<organism evidence="2 3">
    <name type="scientific">Sphaeroforma arctica JP610</name>
    <dbReference type="NCBI Taxonomy" id="667725"/>
    <lineage>
        <taxon>Eukaryota</taxon>
        <taxon>Ichthyosporea</taxon>
        <taxon>Ichthyophonida</taxon>
        <taxon>Sphaeroforma</taxon>
    </lineage>
</organism>
<dbReference type="AlphaFoldDB" id="A0A0L0F9F8"/>
<feature type="region of interest" description="Disordered" evidence="1">
    <location>
        <begin position="1"/>
        <end position="27"/>
    </location>
</feature>
<keyword evidence="3" id="KW-1185">Reference proteome</keyword>
<proteinExistence type="predicted"/>
<accession>A0A0L0F9F8</accession>
<dbReference type="GeneID" id="25915198"/>
<feature type="non-terminal residue" evidence="2">
    <location>
        <position position="1"/>
    </location>
</feature>